<dbReference type="PROSITE" id="PS50887">
    <property type="entry name" value="GGDEF"/>
    <property type="match status" value="1"/>
</dbReference>
<dbReference type="Proteomes" id="UP000242520">
    <property type="component" value="Unassembled WGS sequence"/>
</dbReference>
<dbReference type="EMBL" id="FQXH01000023">
    <property type="protein sequence ID" value="SHH41252.1"/>
    <property type="molecule type" value="Genomic_DNA"/>
</dbReference>
<dbReference type="AlphaFoldDB" id="A0A1M5SRV8"/>
<dbReference type="CDD" id="cd00130">
    <property type="entry name" value="PAS"/>
    <property type="match status" value="1"/>
</dbReference>
<accession>A0A1M5SRV8</accession>
<dbReference type="InterPro" id="IPR035965">
    <property type="entry name" value="PAS-like_dom_sf"/>
</dbReference>
<dbReference type="SUPFAM" id="SSF141868">
    <property type="entry name" value="EAL domain-like"/>
    <property type="match status" value="1"/>
</dbReference>
<keyword evidence="1" id="KW-0812">Transmembrane</keyword>
<dbReference type="InterPro" id="IPR052155">
    <property type="entry name" value="Biofilm_reg_signaling"/>
</dbReference>
<dbReference type="InterPro" id="IPR000014">
    <property type="entry name" value="PAS"/>
</dbReference>
<sequence>MKKFKCKNLDCINENNIPFKIVFSYLLLGFTWILLSDIILNYYFNFNKLQIYKGLLYVIITSLLLYKIINKYSLKLKQQESFYKSIYNNNHLTMLIIDPENGDIIDANPAACSFYGYNKDKITSMKITDINVSNDKKVFSYLQKIKNNQKNNFHFKHRLSNGEIKHVRVYSGPISCGEKELLYSIVHDITENINKEKKIKYLAFRDSLTGLYNRAFFKEKLDWYLNEFSKDNKMLAVMFIDLDDFKKINDNLGHPTGDKLLKKIANQLKKQVGKNNLIARIGGDEFLILLPQIKSTQDSIKTAQKIIDIFNKPYFIDNYELHISGSIGISLYPSHGTTSDILIKNADIAMYKAKNNGKNKFELFSDDLNEKVKEEFMLENHLRHALKRNEFIVYYQPIVDTNIPKIIGAEALLRWKHPKLGFIPPNKFIPIAESKGFINPIGEWILKTASIQVKKWHDLGYNDIFVSVNISVNQLKQKNFVSLVSKILKETGLKPEYLNLEITESIYMENIDYIIDVVKNLKNLKLNISIDDFGTGYSSLAQLKNLSISKLKIDRTFTKDINIDLNNNNIVSAIIAMANNLNIKVIAEGVETKDQLEFFKNNNCNVIQGYLFSPPLDKNSFEELINSNIILSKTP</sequence>
<dbReference type="SMART" id="SM00091">
    <property type="entry name" value="PAS"/>
    <property type="match status" value="1"/>
</dbReference>
<dbReference type="InterPro" id="IPR000160">
    <property type="entry name" value="GGDEF_dom"/>
</dbReference>
<dbReference type="InterPro" id="IPR035919">
    <property type="entry name" value="EAL_sf"/>
</dbReference>
<dbReference type="SMART" id="SM00267">
    <property type="entry name" value="GGDEF"/>
    <property type="match status" value="1"/>
</dbReference>
<feature type="domain" description="GGDEF" evidence="3">
    <location>
        <begin position="233"/>
        <end position="366"/>
    </location>
</feature>
<dbReference type="NCBIfam" id="TIGR00254">
    <property type="entry name" value="GGDEF"/>
    <property type="match status" value="1"/>
</dbReference>
<organism evidence="4 5">
    <name type="scientific">Tepidibacter thalassicus DSM 15285</name>
    <dbReference type="NCBI Taxonomy" id="1123350"/>
    <lineage>
        <taxon>Bacteria</taxon>
        <taxon>Bacillati</taxon>
        <taxon>Bacillota</taxon>
        <taxon>Clostridia</taxon>
        <taxon>Peptostreptococcales</taxon>
        <taxon>Peptostreptococcaceae</taxon>
        <taxon>Tepidibacter</taxon>
    </lineage>
</organism>
<dbReference type="InterPro" id="IPR043128">
    <property type="entry name" value="Rev_trsase/Diguanyl_cyclase"/>
</dbReference>
<dbReference type="Gene3D" id="3.30.450.20">
    <property type="entry name" value="PAS domain"/>
    <property type="match status" value="1"/>
</dbReference>
<proteinExistence type="predicted"/>
<dbReference type="Gene3D" id="3.20.20.450">
    <property type="entry name" value="EAL domain"/>
    <property type="match status" value="1"/>
</dbReference>
<dbReference type="PANTHER" id="PTHR44757:SF2">
    <property type="entry name" value="BIOFILM ARCHITECTURE MAINTENANCE PROTEIN MBAA"/>
    <property type="match status" value="1"/>
</dbReference>
<evidence type="ECO:0000259" key="3">
    <source>
        <dbReference type="PROSITE" id="PS50887"/>
    </source>
</evidence>
<dbReference type="FunFam" id="3.20.20.450:FF:000001">
    <property type="entry name" value="Cyclic di-GMP phosphodiesterase yahA"/>
    <property type="match status" value="1"/>
</dbReference>
<feature type="transmembrane region" description="Helical" evidence="1">
    <location>
        <begin position="21"/>
        <end position="44"/>
    </location>
</feature>
<dbReference type="SMART" id="SM00052">
    <property type="entry name" value="EAL"/>
    <property type="match status" value="1"/>
</dbReference>
<keyword evidence="1" id="KW-1133">Transmembrane helix</keyword>
<gene>
    <name evidence="4" type="ORF">SAMN02744040_01884</name>
</gene>
<dbReference type="CDD" id="cd01948">
    <property type="entry name" value="EAL"/>
    <property type="match status" value="1"/>
</dbReference>
<dbReference type="Gene3D" id="3.30.70.270">
    <property type="match status" value="1"/>
</dbReference>
<dbReference type="InterPro" id="IPR001633">
    <property type="entry name" value="EAL_dom"/>
</dbReference>
<evidence type="ECO:0000313" key="5">
    <source>
        <dbReference type="Proteomes" id="UP000242520"/>
    </source>
</evidence>
<dbReference type="Pfam" id="PF00563">
    <property type="entry name" value="EAL"/>
    <property type="match status" value="1"/>
</dbReference>
<keyword evidence="5" id="KW-1185">Reference proteome</keyword>
<dbReference type="SUPFAM" id="SSF55073">
    <property type="entry name" value="Nucleotide cyclase"/>
    <property type="match status" value="1"/>
</dbReference>
<dbReference type="NCBIfam" id="TIGR00229">
    <property type="entry name" value="sensory_box"/>
    <property type="match status" value="1"/>
</dbReference>
<dbReference type="Pfam" id="PF00990">
    <property type="entry name" value="GGDEF"/>
    <property type="match status" value="1"/>
</dbReference>
<name>A0A1M5SRV8_9FIRM</name>
<dbReference type="FunFam" id="3.30.70.270:FF:000001">
    <property type="entry name" value="Diguanylate cyclase domain protein"/>
    <property type="match status" value="1"/>
</dbReference>
<keyword evidence="1" id="KW-0472">Membrane</keyword>
<dbReference type="OrthoDB" id="9762141at2"/>
<evidence type="ECO:0000313" key="4">
    <source>
        <dbReference type="EMBL" id="SHH41252.1"/>
    </source>
</evidence>
<dbReference type="STRING" id="1123350.SAMN02744040_01884"/>
<dbReference type="PROSITE" id="PS50883">
    <property type="entry name" value="EAL"/>
    <property type="match status" value="1"/>
</dbReference>
<protein>
    <submittedName>
        <fullName evidence="4">PAS domain S-box-containing protein/diguanylate cyclase (GGDEF) domain-containing protein</fullName>
    </submittedName>
</protein>
<dbReference type="Pfam" id="PF13426">
    <property type="entry name" value="PAS_9"/>
    <property type="match status" value="1"/>
</dbReference>
<evidence type="ECO:0000259" key="2">
    <source>
        <dbReference type="PROSITE" id="PS50883"/>
    </source>
</evidence>
<dbReference type="CDD" id="cd01949">
    <property type="entry name" value="GGDEF"/>
    <property type="match status" value="1"/>
</dbReference>
<dbReference type="PANTHER" id="PTHR44757">
    <property type="entry name" value="DIGUANYLATE CYCLASE DGCP"/>
    <property type="match status" value="1"/>
</dbReference>
<feature type="domain" description="EAL" evidence="2">
    <location>
        <begin position="375"/>
        <end position="629"/>
    </location>
</feature>
<dbReference type="InterPro" id="IPR029787">
    <property type="entry name" value="Nucleotide_cyclase"/>
</dbReference>
<evidence type="ECO:0000256" key="1">
    <source>
        <dbReference type="SAM" id="Phobius"/>
    </source>
</evidence>
<dbReference type="RefSeq" id="WP_072725846.1">
    <property type="nucleotide sequence ID" value="NZ_FQXH01000023.1"/>
</dbReference>
<dbReference type="SUPFAM" id="SSF55785">
    <property type="entry name" value="PYP-like sensor domain (PAS domain)"/>
    <property type="match status" value="1"/>
</dbReference>
<reference evidence="5" key="1">
    <citation type="submission" date="2016-11" db="EMBL/GenBank/DDBJ databases">
        <authorList>
            <person name="Varghese N."/>
            <person name="Submissions S."/>
        </authorList>
    </citation>
    <scope>NUCLEOTIDE SEQUENCE [LARGE SCALE GENOMIC DNA]</scope>
    <source>
        <strain evidence="5">DSM 15285</strain>
    </source>
</reference>